<reference evidence="3" key="1">
    <citation type="submission" date="2019-06" db="EMBL/GenBank/DDBJ databases">
        <authorList>
            <person name="Broberg M."/>
        </authorList>
    </citation>
    <scope>NUCLEOTIDE SEQUENCE [LARGE SCALE GENOMIC DNA]</scope>
</reference>
<organism evidence="2 3">
    <name type="scientific">Clonostachys byssicola</name>
    <dbReference type="NCBI Taxonomy" id="160290"/>
    <lineage>
        <taxon>Eukaryota</taxon>
        <taxon>Fungi</taxon>
        <taxon>Dikarya</taxon>
        <taxon>Ascomycota</taxon>
        <taxon>Pezizomycotina</taxon>
        <taxon>Sordariomycetes</taxon>
        <taxon>Hypocreomycetidae</taxon>
        <taxon>Hypocreales</taxon>
        <taxon>Bionectriaceae</taxon>
        <taxon>Clonostachys</taxon>
    </lineage>
</organism>
<name>A0A9N9Y017_9HYPO</name>
<dbReference type="EMBL" id="CABFNO020001443">
    <property type="protein sequence ID" value="CAG9987912.1"/>
    <property type="molecule type" value="Genomic_DNA"/>
</dbReference>
<keyword evidence="3" id="KW-1185">Reference proteome</keyword>
<evidence type="ECO:0000313" key="2">
    <source>
        <dbReference type="EMBL" id="CAG9987912.1"/>
    </source>
</evidence>
<dbReference type="Proteomes" id="UP000754883">
    <property type="component" value="Unassembled WGS sequence"/>
</dbReference>
<gene>
    <name evidence="2" type="ORF">CBYS24578_00010555</name>
</gene>
<evidence type="ECO:0000256" key="1">
    <source>
        <dbReference type="SAM" id="MobiDB-lite"/>
    </source>
</evidence>
<feature type="compositionally biased region" description="Basic and acidic residues" evidence="1">
    <location>
        <begin position="57"/>
        <end position="75"/>
    </location>
</feature>
<protein>
    <submittedName>
        <fullName evidence="2">Uncharacterized protein</fullName>
    </submittedName>
</protein>
<evidence type="ECO:0000313" key="3">
    <source>
        <dbReference type="Proteomes" id="UP000754883"/>
    </source>
</evidence>
<sequence>MDFDITEIKHQATFRFDLEYATQDPLNVLMSQNQKDVMQEDILRCPSGAAASAKVITENERNMPHDKSRGEFLRH</sequence>
<proteinExistence type="predicted"/>
<dbReference type="AlphaFoldDB" id="A0A9N9Y017"/>
<reference evidence="2 3" key="2">
    <citation type="submission" date="2021-10" db="EMBL/GenBank/DDBJ databases">
        <authorList>
            <person name="Piombo E."/>
        </authorList>
    </citation>
    <scope>NUCLEOTIDE SEQUENCE [LARGE SCALE GENOMIC DNA]</scope>
</reference>
<accession>A0A9N9Y017</accession>
<comment type="caution">
    <text evidence="2">The sequence shown here is derived from an EMBL/GenBank/DDBJ whole genome shotgun (WGS) entry which is preliminary data.</text>
</comment>
<feature type="region of interest" description="Disordered" evidence="1">
    <location>
        <begin position="55"/>
        <end position="75"/>
    </location>
</feature>